<protein>
    <submittedName>
        <fullName evidence="1">Uncharacterized protein</fullName>
    </submittedName>
</protein>
<name>A0A5C5V2F3_9BACT</name>
<dbReference type="PROSITE" id="PS51257">
    <property type="entry name" value="PROKAR_LIPOPROTEIN"/>
    <property type="match status" value="1"/>
</dbReference>
<evidence type="ECO:0000313" key="2">
    <source>
        <dbReference type="Proteomes" id="UP000318878"/>
    </source>
</evidence>
<dbReference type="Proteomes" id="UP000318878">
    <property type="component" value="Unassembled WGS sequence"/>
</dbReference>
<comment type="caution">
    <text evidence="1">The sequence shown here is derived from an EMBL/GenBank/DDBJ whole genome shotgun (WGS) entry which is preliminary data.</text>
</comment>
<organism evidence="1 2">
    <name type="scientific">Blastopirellula retiformator</name>
    <dbReference type="NCBI Taxonomy" id="2527970"/>
    <lineage>
        <taxon>Bacteria</taxon>
        <taxon>Pseudomonadati</taxon>
        <taxon>Planctomycetota</taxon>
        <taxon>Planctomycetia</taxon>
        <taxon>Pirellulales</taxon>
        <taxon>Pirellulaceae</taxon>
        <taxon>Blastopirellula</taxon>
    </lineage>
</organism>
<dbReference type="AlphaFoldDB" id="A0A5C5V2F3"/>
<dbReference type="RefSeq" id="WP_186767745.1">
    <property type="nucleotide sequence ID" value="NZ_SJPF01000004.1"/>
</dbReference>
<accession>A0A5C5V2F3</accession>
<gene>
    <name evidence="1" type="ORF">Enr8_39030</name>
</gene>
<keyword evidence="2" id="KW-1185">Reference proteome</keyword>
<dbReference type="EMBL" id="SJPF01000004">
    <property type="protein sequence ID" value="TWT31977.1"/>
    <property type="molecule type" value="Genomic_DNA"/>
</dbReference>
<evidence type="ECO:0000313" key="1">
    <source>
        <dbReference type="EMBL" id="TWT31977.1"/>
    </source>
</evidence>
<reference evidence="1 2" key="1">
    <citation type="submission" date="2019-02" db="EMBL/GenBank/DDBJ databases">
        <title>Deep-cultivation of Planctomycetes and their phenomic and genomic characterization uncovers novel biology.</title>
        <authorList>
            <person name="Wiegand S."/>
            <person name="Jogler M."/>
            <person name="Boedeker C."/>
            <person name="Pinto D."/>
            <person name="Vollmers J."/>
            <person name="Rivas-Marin E."/>
            <person name="Kohn T."/>
            <person name="Peeters S.H."/>
            <person name="Heuer A."/>
            <person name="Rast P."/>
            <person name="Oberbeckmann S."/>
            <person name="Bunk B."/>
            <person name="Jeske O."/>
            <person name="Meyerdierks A."/>
            <person name="Storesund J.E."/>
            <person name="Kallscheuer N."/>
            <person name="Luecker S."/>
            <person name="Lage O.M."/>
            <person name="Pohl T."/>
            <person name="Merkel B.J."/>
            <person name="Hornburger P."/>
            <person name="Mueller R.-W."/>
            <person name="Bruemmer F."/>
            <person name="Labrenz M."/>
            <person name="Spormann A.M."/>
            <person name="Op Den Camp H."/>
            <person name="Overmann J."/>
            <person name="Amann R."/>
            <person name="Jetten M.S.M."/>
            <person name="Mascher T."/>
            <person name="Medema M.H."/>
            <person name="Devos D.P."/>
            <person name="Kaster A.-K."/>
            <person name="Ovreas L."/>
            <person name="Rohde M."/>
            <person name="Galperin M.Y."/>
            <person name="Jogler C."/>
        </authorList>
    </citation>
    <scope>NUCLEOTIDE SEQUENCE [LARGE SCALE GENOMIC DNA]</scope>
    <source>
        <strain evidence="1 2">Enr8</strain>
    </source>
</reference>
<sequence>MKRSFRQTAAFALILSAAWTLGCSRQDGPPRYHLSGAATFGGQPIPVGEIEFSPDSKQGNTGPGTVAKIENGQYQTPHDRGVIGGPHNVRITGYDGVANSENDSGITIFVPHMETIDLPQEDSQHDFAVPRK</sequence>
<proteinExistence type="predicted"/>